<gene>
    <name evidence="1" type="ORF">S03H2_58323</name>
</gene>
<accession>X1L0W4</accession>
<dbReference type="EMBL" id="BARU01037422">
    <property type="protein sequence ID" value="GAH87843.1"/>
    <property type="molecule type" value="Genomic_DNA"/>
</dbReference>
<dbReference type="AlphaFoldDB" id="X1L0W4"/>
<feature type="non-terminal residue" evidence="1">
    <location>
        <position position="40"/>
    </location>
</feature>
<name>X1L0W4_9ZZZZ</name>
<sequence>MNSKNYPKQILELLDSKSNCGLTAREIANSILINEDMEIN</sequence>
<comment type="caution">
    <text evidence="1">The sequence shown here is derived from an EMBL/GenBank/DDBJ whole genome shotgun (WGS) entry which is preliminary data.</text>
</comment>
<reference evidence="1" key="1">
    <citation type="journal article" date="2014" name="Front. Microbiol.">
        <title>High frequency of phylogenetically diverse reductive dehalogenase-homologous genes in deep subseafloor sedimentary metagenomes.</title>
        <authorList>
            <person name="Kawai M."/>
            <person name="Futagami T."/>
            <person name="Toyoda A."/>
            <person name="Takaki Y."/>
            <person name="Nishi S."/>
            <person name="Hori S."/>
            <person name="Arai W."/>
            <person name="Tsubouchi T."/>
            <person name="Morono Y."/>
            <person name="Uchiyama I."/>
            <person name="Ito T."/>
            <person name="Fujiyama A."/>
            <person name="Inagaki F."/>
            <person name="Takami H."/>
        </authorList>
    </citation>
    <scope>NUCLEOTIDE SEQUENCE</scope>
    <source>
        <strain evidence="1">Expedition CK06-06</strain>
    </source>
</reference>
<proteinExistence type="predicted"/>
<organism evidence="1">
    <name type="scientific">marine sediment metagenome</name>
    <dbReference type="NCBI Taxonomy" id="412755"/>
    <lineage>
        <taxon>unclassified sequences</taxon>
        <taxon>metagenomes</taxon>
        <taxon>ecological metagenomes</taxon>
    </lineage>
</organism>
<evidence type="ECO:0000313" key="1">
    <source>
        <dbReference type="EMBL" id="GAH87843.1"/>
    </source>
</evidence>
<protein>
    <submittedName>
        <fullName evidence="1">Uncharacterized protein</fullName>
    </submittedName>
</protein>